<dbReference type="PRINTS" id="PR00455">
    <property type="entry name" value="HTHTETR"/>
</dbReference>
<proteinExistence type="predicted"/>
<feature type="DNA-binding region" description="H-T-H motif" evidence="2">
    <location>
        <begin position="38"/>
        <end position="57"/>
    </location>
</feature>
<evidence type="ECO:0000313" key="4">
    <source>
        <dbReference type="EMBL" id="OQO89597.1"/>
    </source>
</evidence>
<dbReference type="Gene3D" id="1.10.357.10">
    <property type="entry name" value="Tetracycline Repressor, domain 2"/>
    <property type="match status" value="1"/>
</dbReference>
<dbReference type="PANTHER" id="PTHR30055">
    <property type="entry name" value="HTH-TYPE TRANSCRIPTIONAL REGULATOR RUTR"/>
    <property type="match status" value="1"/>
</dbReference>
<protein>
    <submittedName>
        <fullName evidence="4">TetR family transcriptional regulator</fullName>
    </submittedName>
</protein>
<accession>A0A1V8ZXC1</accession>
<feature type="domain" description="HTH tetR-type" evidence="3">
    <location>
        <begin position="15"/>
        <end position="75"/>
    </location>
</feature>
<evidence type="ECO:0000259" key="3">
    <source>
        <dbReference type="PROSITE" id="PS50977"/>
    </source>
</evidence>
<gene>
    <name evidence="4" type="ORF">B1813_22015</name>
</gene>
<sequence length="211" mass="23760">MTTESTPKWRRLEPDERRKQIFGCAAELFGERPYTDVSTSDIATRAGVARGLINHYFGTKRELYLVVVRRALDVPYGVLARLPPGPIEDRVTAAVDWFLDMISQQEKMWLAAIAPEGIGRDPEVERILYDADRNASDRVLEAMGFSPDDPRWEEWNAALRAFGGLAKATGREWLVRESLNREQVHGLLSHVLLSLTEFLPTLSAAPVGGRR</sequence>
<dbReference type="PROSITE" id="PS50977">
    <property type="entry name" value="HTH_TETR_2"/>
    <property type="match status" value="1"/>
</dbReference>
<dbReference type="PANTHER" id="PTHR30055:SF174">
    <property type="entry name" value="TRANSCRIPTIONAL REGULATORY PROTEIN (PROBABLY TETR-FAMILY)-RELATED"/>
    <property type="match status" value="1"/>
</dbReference>
<dbReference type="EMBL" id="MWIH01000009">
    <property type="protein sequence ID" value="OQO89597.1"/>
    <property type="molecule type" value="Genomic_DNA"/>
</dbReference>
<organism evidence="4 5">
    <name type="scientific">Saccharomonospora piscinae</name>
    <dbReference type="NCBI Taxonomy" id="687388"/>
    <lineage>
        <taxon>Bacteria</taxon>
        <taxon>Bacillati</taxon>
        <taxon>Actinomycetota</taxon>
        <taxon>Actinomycetes</taxon>
        <taxon>Pseudonocardiales</taxon>
        <taxon>Pseudonocardiaceae</taxon>
        <taxon>Saccharomonospora</taxon>
    </lineage>
</organism>
<dbReference type="GO" id="GO:0003700">
    <property type="term" value="F:DNA-binding transcription factor activity"/>
    <property type="evidence" value="ECO:0007669"/>
    <property type="project" value="TreeGrafter"/>
</dbReference>
<keyword evidence="1 2" id="KW-0238">DNA-binding</keyword>
<keyword evidence="5" id="KW-1185">Reference proteome</keyword>
<evidence type="ECO:0000256" key="2">
    <source>
        <dbReference type="PROSITE-ProRule" id="PRU00335"/>
    </source>
</evidence>
<dbReference type="AlphaFoldDB" id="A0A1V8ZXC1"/>
<dbReference type="InterPro" id="IPR001647">
    <property type="entry name" value="HTH_TetR"/>
</dbReference>
<evidence type="ECO:0000313" key="5">
    <source>
        <dbReference type="Proteomes" id="UP000192591"/>
    </source>
</evidence>
<reference evidence="4 5" key="1">
    <citation type="submission" date="2017-02" db="EMBL/GenBank/DDBJ databases">
        <title>Draft genome of Saccharomonospora sp. 154.</title>
        <authorList>
            <person name="Alonso-Carmona G.S."/>
            <person name="De La Haba R."/>
            <person name="Vera-Gargallo B."/>
            <person name="Sandoval-Trujillo A.H."/>
            <person name="Ramirez-Duran N."/>
            <person name="Ventosa A."/>
        </authorList>
    </citation>
    <scope>NUCLEOTIDE SEQUENCE [LARGE SCALE GENOMIC DNA]</scope>
    <source>
        <strain evidence="4 5">LRS4.154</strain>
    </source>
</reference>
<dbReference type="RefSeq" id="WP_081195161.1">
    <property type="nucleotide sequence ID" value="NZ_MWIH01000009.1"/>
</dbReference>
<dbReference type="SUPFAM" id="SSF46689">
    <property type="entry name" value="Homeodomain-like"/>
    <property type="match status" value="1"/>
</dbReference>
<dbReference type="InterPro" id="IPR050109">
    <property type="entry name" value="HTH-type_TetR-like_transc_reg"/>
</dbReference>
<dbReference type="GO" id="GO:0000976">
    <property type="term" value="F:transcription cis-regulatory region binding"/>
    <property type="evidence" value="ECO:0007669"/>
    <property type="project" value="TreeGrafter"/>
</dbReference>
<comment type="caution">
    <text evidence="4">The sequence shown here is derived from an EMBL/GenBank/DDBJ whole genome shotgun (WGS) entry which is preliminary data.</text>
</comment>
<name>A0A1V8ZXC1_SACPI</name>
<evidence type="ECO:0000256" key="1">
    <source>
        <dbReference type="ARBA" id="ARBA00023125"/>
    </source>
</evidence>
<dbReference type="Pfam" id="PF00440">
    <property type="entry name" value="TetR_N"/>
    <property type="match status" value="1"/>
</dbReference>
<dbReference type="Proteomes" id="UP000192591">
    <property type="component" value="Unassembled WGS sequence"/>
</dbReference>
<dbReference type="InterPro" id="IPR009057">
    <property type="entry name" value="Homeodomain-like_sf"/>
</dbReference>
<dbReference type="STRING" id="1962155.B1813_22015"/>